<gene>
    <name evidence="1" type="ORF">SAMN05920897_1372</name>
</gene>
<evidence type="ECO:0000313" key="2">
    <source>
        <dbReference type="Proteomes" id="UP000186400"/>
    </source>
</evidence>
<accession>A0A1N6Y255</accession>
<dbReference type="InterPro" id="IPR021352">
    <property type="entry name" value="DUF2971"/>
</dbReference>
<dbReference type="Proteomes" id="UP000186400">
    <property type="component" value="Unassembled WGS sequence"/>
</dbReference>
<dbReference type="EMBL" id="FTMS01000037">
    <property type="protein sequence ID" value="SIR08637.1"/>
    <property type="molecule type" value="Genomic_DNA"/>
</dbReference>
<keyword evidence="2" id="KW-1185">Reference proteome</keyword>
<dbReference type="RefSeq" id="WP_083944059.1">
    <property type="nucleotide sequence ID" value="NZ_FTMS01000037.1"/>
</dbReference>
<dbReference type="Pfam" id="PF11185">
    <property type="entry name" value="DUF2971"/>
    <property type="match status" value="1"/>
</dbReference>
<dbReference type="AlphaFoldDB" id="A0A1N6Y255"/>
<evidence type="ECO:0000313" key="1">
    <source>
        <dbReference type="EMBL" id="SIR08637.1"/>
    </source>
</evidence>
<proteinExistence type="predicted"/>
<reference evidence="1 2" key="1">
    <citation type="submission" date="2017-01" db="EMBL/GenBank/DDBJ databases">
        <authorList>
            <person name="Mah S.A."/>
            <person name="Swanson W.J."/>
            <person name="Moy G.W."/>
            <person name="Vacquier V.D."/>
        </authorList>
    </citation>
    <scope>NUCLEOTIDE SEQUENCE [LARGE SCALE GENOMIC DNA]</scope>
    <source>
        <strain evidence="1 2">ASpG1</strain>
    </source>
</reference>
<protein>
    <recommendedName>
        <fullName evidence="3">DUF2971 domain-containing protein</fullName>
    </recommendedName>
</protein>
<organism evidence="1 2">
    <name type="scientific">Alkalispirochaeta americana</name>
    <dbReference type="NCBI Taxonomy" id="159291"/>
    <lineage>
        <taxon>Bacteria</taxon>
        <taxon>Pseudomonadati</taxon>
        <taxon>Spirochaetota</taxon>
        <taxon>Spirochaetia</taxon>
        <taxon>Spirochaetales</taxon>
        <taxon>Spirochaetaceae</taxon>
        <taxon>Alkalispirochaeta</taxon>
    </lineage>
</organism>
<sequence>MQNQKGPRRCLISSGVCWMLSGVTGVLTTASTGQCLLSRFVHLASLACAQTAPPRSAGQALPVKPAFYGLKEIKVENKFFKTIDGKTLAQIFQVFNHDLYNHLKVHHYTRKESIFHILKSSILRMTHINKMNDPLEISFGIDVIKHILRKKSEYQHIIDFIDREIISTPINLPVFVFSTSADGDSHQQWINYSDAGRGISIEFDRKRLFRLIKNGMSNGQFAYIYPIQYYSDSFKISQDPIRGFEDLIWKYLNKLLRSDLDTQDTSYYEDVRSIIVLFASMIKNDFHQAEREWRFLLIAQEDDSNIEYLVHGNDIKPVYNQKLSDEFRKCVTGIMLGPNITNDIIAENDMFNLVKAKIDIGREKVTRSRGQIR</sequence>
<evidence type="ECO:0008006" key="3">
    <source>
        <dbReference type="Google" id="ProtNLM"/>
    </source>
</evidence>
<dbReference type="OrthoDB" id="344949at2"/>
<name>A0A1N6Y255_9SPIO</name>